<evidence type="ECO:0000256" key="16">
    <source>
        <dbReference type="ARBA" id="ARBA00068721"/>
    </source>
</evidence>
<comment type="cofactor">
    <cofactor evidence="1">
        <name>Mg(2+)</name>
        <dbReference type="ChEBI" id="CHEBI:18420"/>
    </cofactor>
</comment>
<reference evidence="20" key="1">
    <citation type="journal article" date="2014" name="Sci. Data">
        <title>Genomes of diverse isolates of the marine cyanobacterium Prochlorococcus.</title>
        <authorList>
            <person name="Biller S."/>
            <person name="Berube P."/>
            <person name="Thompson J."/>
            <person name="Kelly L."/>
            <person name="Roggensack S."/>
            <person name="Awad L."/>
            <person name="Roache-Johnson K."/>
            <person name="Ding H."/>
            <person name="Giovannoni S.J."/>
            <person name="Moore L.R."/>
            <person name="Chisholm S.W."/>
        </authorList>
    </citation>
    <scope>NUCLEOTIDE SEQUENCE [LARGE SCALE GENOMIC DNA]</scope>
    <source>
        <strain evidence="20">PAC1</strain>
    </source>
</reference>
<comment type="catalytic activity">
    <reaction evidence="14">
        <text>a 1,2-diacyl-sn-glycerol + UDP-alpha-D-glucose = a 1,2-diacyl-3-O-(beta-D-glucopyranosyl)-sn-glycerol + UDP + H(+)</text>
        <dbReference type="Rhea" id="RHEA:17285"/>
        <dbReference type="ChEBI" id="CHEBI:15378"/>
        <dbReference type="ChEBI" id="CHEBI:17815"/>
        <dbReference type="ChEBI" id="CHEBI:58223"/>
        <dbReference type="ChEBI" id="CHEBI:58885"/>
        <dbReference type="ChEBI" id="CHEBI:75799"/>
        <dbReference type="EC" id="2.4.1.336"/>
    </reaction>
</comment>
<keyword evidence="6 19" id="KW-0808">Transferase</keyword>
<evidence type="ECO:0000256" key="12">
    <source>
        <dbReference type="ARBA" id="ARBA00023136"/>
    </source>
</evidence>
<evidence type="ECO:0000256" key="3">
    <source>
        <dbReference type="ARBA" id="ARBA00006739"/>
    </source>
</evidence>
<comment type="similarity">
    <text evidence="3">Belongs to the glycosyltransferase 2 family.</text>
</comment>
<dbReference type="Pfam" id="PF13641">
    <property type="entry name" value="Glyco_tranf_2_3"/>
    <property type="match status" value="1"/>
</dbReference>
<dbReference type="GO" id="GO:0005886">
    <property type="term" value="C:plasma membrane"/>
    <property type="evidence" value="ECO:0007669"/>
    <property type="project" value="TreeGrafter"/>
</dbReference>
<dbReference type="InterPro" id="IPR029044">
    <property type="entry name" value="Nucleotide-diphossugar_trans"/>
</dbReference>
<evidence type="ECO:0000256" key="18">
    <source>
        <dbReference type="SAM" id="Phobius"/>
    </source>
</evidence>
<evidence type="ECO:0000256" key="10">
    <source>
        <dbReference type="ARBA" id="ARBA00022989"/>
    </source>
</evidence>
<keyword evidence="9" id="KW-0460">Magnesium</keyword>
<dbReference type="GO" id="GO:0046467">
    <property type="term" value="P:membrane lipid biosynthetic process"/>
    <property type="evidence" value="ECO:0007669"/>
    <property type="project" value="UniProtKB-ARBA"/>
</dbReference>
<feature type="transmembrane region" description="Helical" evidence="18">
    <location>
        <begin position="400"/>
        <end position="418"/>
    </location>
</feature>
<keyword evidence="12 18" id="KW-0472">Membrane</keyword>
<evidence type="ECO:0000256" key="8">
    <source>
        <dbReference type="ARBA" id="ARBA00022798"/>
    </source>
</evidence>
<dbReference type="PANTHER" id="PTHR43867:SF2">
    <property type="entry name" value="CELLULOSE SYNTHASE CATALYTIC SUBUNIT A [UDP-FORMING]"/>
    <property type="match status" value="1"/>
</dbReference>
<evidence type="ECO:0000256" key="2">
    <source>
        <dbReference type="ARBA" id="ARBA00004141"/>
    </source>
</evidence>
<keyword evidence="8" id="KW-0319">Glycerol metabolism</keyword>
<keyword evidence="5" id="KW-0328">Glycosyltransferase</keyword>
<comment type="caution">
    <text evidence="19">The sequence shown here is derived from an EMBL/GenBank/DDBJ whole genome shotgun (WGS) entry which is preliminary data.</text>
</comment>
<gene>
    <name evidence="19" type="ORF">EV03_1047</name>
</gene>
<evidence type="ECO:0000256" key="14">
    <source>
        <dbReference type="ARBA" id="ARBA00053004"/>
    </source>
</evidence>
<dbReference type="InterPro" id="IPR050321">
    <property type="entry name" value="Glycosyltr_2/OpgH_subfam"/>
</dbReference>
<evidence type="ECO:0000313" key="20">
    <source>
        <dbReference type="Proteomes" id="UP000030392"/>
    </source>
</evidence>
<evidence type="ECO:0000256" key="6">
    <source>
        <dbReference type="ARBA" id="ARBA00022679"/>
    </source>
</evidence>
<feature type="transmembrane region" description="Helical" evidence="18">
    <location>
        <begin position="12"/>
        <end position="32"/>
    </location>
</feature>
<evidence type="ECO:0000256" key="1">
    <source>
        <dbReference type="ARBA" id="ARBA00001946"/>
    </source>
</evidence>
<evidence type="ECO:0000313" key="19">
    <source>
        <dbReference type="EMBL" id="KGG20546.1"/>
    </source>
</evidence>
<evidence type="ECO:0000256" key="13">
    <source>
        <dbReference type="ARBA" id="ARBA00023277"/>
    </source>
</evidence>
<keyword evidence="7 18" id="KW-0812">Transmembrane</keyword>
<accession>A0A0A2C2K5</accession>
<keyword evidence="11" id="KW-0443">Lipid metabolism</keyword>
<dbReference type="CDD" id="cd06423">
    <property type="entry name" value="CESA_like"/>
    <property type="match status" value="1"/>
</dbReference>
<organism evidence="19 20">
    <name type="scientific">Prochlorococcus marinus str. PAC1</name>
    <dbReference type="NCBI Taxonomy" id="59924"/>
    <lineage>
        <taxon>Bacteria</taxon>
        <taxon>Bacillati</taxon>
        <taxon>Cyanobacteriota</taxon>
        <taxon>Cyanophyceae</taxon>
        <taxon>Synechococcales</taxon>
        <taxon>Prochlorococcaceae</taxon>
        <taxon>Prochlorococcus</taxon>
    </lineage>
</organism>
<evidence type="ECO:0000256" key="4">
    <source>
        <dbReference type="ARBA" id="ARBA00022516"/>
    </source>
</evidence>
<dbReference type="GO" id="GO:0006071">
    <property type="term" value="P:glycerol metabolic process"/>
    <property type="evidence" value="ECO:0007669"/>
    <property type="project" value="UniProtKB-KW"/>
</dbReference>
<proteinExistence type="inferred from homology"/>
<feature type="transmembrane region" description="Helical" evidence="18">
    <location>
        <begin position="334"/>
        <end position="357"/>
    </location>
</feature>
<dbReference type="EC" id="2.4.1.336" evidence="15"/>
<evidence type="ECO:0000256" key="9">
    <source>
        <dbReference type="ARBA" id="ARBA00022842"/>
    </source>
</evidence>
<keyword evidence="13" id="KW-0119">Carbohydrate metabolism</keyword>
<keyword evidence="10 18" id="KW-1133">Transmembrane helix</keyword>
<name>A0A0A2C2K5_PROMR</name>
<evidence type="ECO:0000256" key="5">
    <source>
        <dbReference type="ARBA" id="ARBA00022676"/>
    </source>
</evidence>
<dbReference type="GO" id="GO:0016758">
    <property type="term" value="F:hexosyltransferase activity"/>
    <property type="evidence" value="ECO:0007669"/>
    <property type="project" value="TreeGrafter"/>
</dbReference>
<evidence type="ECO:0000256" key="11">
    <source>
        <dbReference type="ARBA" id="ARBA00023098"/>
    </source>
</evidence>
<dbReference type="FunFam" id="3.90.550.10:FF:000164">
    <property type="entry name" value="Beta-(1-3)-glucosyl transferase"/>
    <property type="match status" value="1"/>
</dbReference>
<dbReference type="Proteomes" id="UP000030392">
    <property type="component" value="Unassembled WGS sequence"/>
</dbReference>
<sequence length="438" mass="49351">MALAKISGENRRIKSILFLICCALAGIFPHLMAPSKNLFPSITLAVLLGGYGLRVVLKDRRENYQLQNEYLIKGEQFVETLPKVDVLVAARDEENVIERLVSRLLSIEYPEDKISLWIIDDGSQDRTPDLLKKLRTSFSRINVLSRPLKSGGGKSGALNSVLNKTDGEWLFILDADAQLQSNVLLRALALALNGGWSAVQLRKSVVNCELNQIASYQAMEMAMDAVIQRGRLASGGVSELRGNGQLINRKVLECCGGFNEQTITDDLDLSFRFLLTRSPIVIMWDPPIQEEAVESLSALFRQRKRWAEGGLQRFFDYWPLLISKRLSKFKKIDLSCFFLLQYALPVVSFVDFLVSIILFETPLYWPLSIVALGISSLAFWKGCSQKSEGPRLPSPNFFNILGATIYLAHWFIVIPFIVVKMSLFRKTLIWEKTDHVGS</sequence>
<feature type="transmembrane region" description="Helical" evidence="18">
    <location>
        <begin position="38"/>
        <end position="57"/>
    </location>
</feature>
<dbReference type="SUPFAM" id="SSF53448">
    <property type="entry name" value="Nucleotide-diphospho-sugar transferases"/>
    <property type="match status" value="1"/>
</dbReference>
<dbReference type="EMBL" id="JNAX01000011">
    <property type="protein sequence ID" value="KGG20546.1"/>
    <property type="molecule type" value="Genomic_DNA"/>
</dbReference>
<comment type="subcellular location">
    <subcellularLocation>
        <location evidence="2">Membrane</location>
        <topology evidence="2">Multi-pass membrane protein</topology>
    </subcellularLocation>
</comment>
<evidence type="ECO:0000256" key="15">
    <source>
        <dbReference type="ARBA" id="ARBA00066964"/>
    </source>
</evidence>
<feature type="transmembrane region" description="Helical" evidence="18">
    <location>
        <begin position="363"/>
        <end position="380"/>
    </location>
</feature>
<evidence type="ECO:0000256" key="7">
    <source>
        <dbReference type="ARBA" id="ARBA00022692"/>
    </source>
</evidence>
<dbReference type="Gene3D" id="3.90.550.10">
    <property type="entry name" value="Spore Coat Polysaccharide Biosynthesis Protein SpsA, Chain A"/>
    <property type="match status" value="1"/>
</dbReference>
<dbReference type="AlphaFoldDB" id="A0A0A2C2K5"/>
<evidence type="ECO:0000256" key="17">
    <source>
        <dbReference type="ARBA" id="ARBA00078564"/>
    </source>
</evidence>
<protein>
    <recommendedName>
        <fullName evidence="16">Beta-monoglucosyldiacylglycerol synthase</fullName>
        <ecNumber evidence="15">2.4.1.336</ecNumber>
    </recommendedName>
    <alternativeName>
        <fullName evidence="17">UDP-glucose:1,2-diacylglycerol 3-beta-D-glucosyltransferase</fullName>
    </alternativeName>
</protein>
<keyword evidence="4" id="KW-0444">Lipid biosynthesis</keyword>
<dbReference type="RefSeq" id="WP_036905874.1">
    <property type="nucleotide sequence ID" value="NZ_CP138967.1"/>
</dbReference>
<dbReference type="PANTHER" id="PTHR43867">
    <property type="entry name" value="CELLULOSE SYNTHASE CATALYTIC SUBUNIT A [UDP-FORMING]"/>
    <property type="match status" value="1"/>
</dbReference>